<organism evidence="10 11">
    <name type="scientific">Pelobates cultripes</name>
    <name type="common">Western spadefoot toad</name>
    <dbReference type="NCBI Taxonomy" id="61616"/>
    <lineage>
        <taxon>Eukaryota</taxon>
        <taxon>Metazoa</taxon>
        <taxon>Chordata</taxon>
        <taxon>Craniata</taxon>
        <taxon>Vertebrata</taxon>
        <taxon>Euteleostomi</taxon>
        <taxon>Amphibia</taxon>
        <taxon>Batrachia</taxon>
        <taxon>Anura</taxon>
        <taxon>Pelobatoidea</taxon>
        <taxon>Pelobatidae</taxon>
        <taxon>Pelobates</taxon>
    </lineage>
</organism>
<dbReference type="PANTHER" id="PTHR16295:SF19">
    <property type="entry name" value="TRAF-TYPE ZINC FINGER DOMAIN-CONTAINING PROTEIN 1"/>
    <property type="match status" value="1"/>
</dbReference>
<keyword evidence="5" id="KW-0007">Acetylation</keyword>
<dbReference type="InterPro" id="IPR013083">
    <property type="entry name" value="Znf_RING/FYVE/PHD"/>
</dbReference>
<dbReference type="Proteomes" id="UP001295444">
    <property type="component" value="Chromosome 05"/>
</dbReference>
<feature type="compositionally biased region" description="Basic and acidic residues" evidence="8">
    <location>
        <begin position="199"/>
        <end position="211"/>
    </location>
</feature>
<evidence type="ECO:0000256" key="7">
    <source>
        <dbReference type="ARBA" id="ARBA00040410"/>
    </source>
</evidence>
<dbReference type="Gene3D" id="3.30.40.10">
    <property type="entry name" value="Zinc/RING finger domain, C3HC4 (zinc finger)"/>
    <property type="match status" value="2"/>
</dbReference>
<keyword evidence="4" id="KW-0862">Zinc</keyword>
<evidence type="ECO:0000256" key="6">
    <source>
        <dbReference type="ARBA" id="ARBA00037636"/>
    </source>
</evidence>
<dbReference type="GO" id="GO:0008270">
    <property type="term" value="F:zinc ion binding"/>
    <property type="evidence" value="ECO:0007669"/>
    <property type="project" value="UniProtKB-KW"/>
</dbReference>
<dbReference type="InterPro" id="IPR049439">
    <property type="entry name" value="TRAFD1-XIAF1_Znf"/>
</dbReference>
<accession>A0AAD1SB01</accession>
<reference evidence="10" key="1">
    <citation type="submission" date="2022-03" db="EMBL/GenBank/DDBJ databases">
        <authorList>
            <person name="Alioto T."/>
            <person name="Alioto T."/>
            <person name="Gomez Garrido J."/>
        </authorList>
    </citation>
    <scope>NUCLEOTIDE SEQUENCE</scope>
</reference>
<feature type="domain" description="TRAFD1/XAF1 zinc finger" evidence="9">
    <location>
        <begin position="95"/>
        <end position="137"/>
    </location>
</feature>
<dbReference type="AlphaFoldDB" id="A0AAD1SB01"/>
<dbReference type="InterPro" id="IPR051986">
    <property type="entry name" value="Innate_Immune_Apopt_Reg"/>
</dbReference>
<proteinExistence type="predicted"/>
<evidence type="ECO:0000256" key="1">
    <source>
        <dbReference type="ARBA" id="ARBA00022553"/>
    </source>
</evidence>
<dbReference type="EMBL" id="OW240916">
    <property type="protein sequence ID" value="CAH2295929.1"/>
    <property type="molecule type" value="Genomic_DNA"/>
</dbReference>
<keyword evidence="11" id="KW-1185">Reference proteome</keyword>
<keyword evidence="1" id="KW-0597">Phosphoprotein</keyword>
<feature type="region of interest" description="Disordered" evidence="8">
    <location>
        <begin position="187"/>
        <end position="211"/>
    </location>
</feature>
<sequence length="571" mass="65055">MNMASASEQETRLCWNCKREIPSSNFTIHEIHCRRNISVCRLCKEPFPTSEMDEHMATEHAPVTCKCKKTMEKCDLEEHERNACPLRLVKCQFCDLELAFNKLGDHEDYCGARTECCEKCGRSVMTKDLSNHPQVCGKQAEPKRPTKSQTYVDYRDLDNDGAWFERSDLQNPLRDNVNSRARGTVPSRFYRNSSLPESMKTRLDKRGEQNRVSERTILSRSIPAKKPGEERAAVPSIPIRKQPGVDSFKSLSLQNDVLSSPEPDPVANYDFWKAVYSKSPPKNNAPQWQDSRNFLSNNETKWYDPGDYETDDIKLPCEFCEKLIPEHKLILHQSGCNSAAFASFCEGRTSPRPLQTSQQEKETDWLPEPPVQSKRSISPSLPLNNSQRVLIPCEFCGVPMEQDILFHHQDQCDLCPTSEHVSPFSSSSSSFLPIHKNSDREEAGVLEKLPSGLSLKGGTIQSHRNNLQKENLKQLNSLIESRPEGRKTFQTNTSRTRFSGQESNVTDTKTEEDNVRFGRNHHYGYPDSGFYRSLSTRNDFEFSTNANGFNPRNKPKAKKPNSVTGDVEKEE</sequence>
<evidence type="ECO:0000256" key="2">
    <source>
        <dbReference type="ARBA" id="ARBA00022723"/>
    </source>
</evidence>
<evidence type="ECO:0000313" key="11">
    <source>
        <dbReference type="Proteomes" id="UP001295444"/>
    </source>
</evidence>
<protein>
    <recommendedName>
        <fullName evidence="7">TRAF-type zinc finger domain-containing protein 1</fullName>
    </recommendedName>
</protein>
<evidence type="ECO:0000259" key="9">
    <source>
        <dbReference type="Pfam" id="PF21366"/>
    </source>
</evidence>
<dbReference type="GO" id="GO:0045824">
    <property type="term" value="P:negative regulation of innate immune response"/>
    <property type="evidence" value="ECO:0007669"/>
    <property type="project" value="TreeGrafter"/>
</dbReference>
<evidence type="ECO:0000256" key="3">
    <source>
        <dbReference type="ARBA" id="ARBA00022771"/>
    </source>
</evidence>
<keyword evidence="3" id="KW-0863">Zinc-finger</keyword>
<evidence type="ECO:0000313" key="10">
    <source>
        <dbReference type="EMBL" id="CAH2295929.1"/>
    </source>
</evidence>
<feature type="region of interest" description="Disordered" evidence="8">
    <location>
        <begin position="350"/>
        <end position="380"/>
    </location>
</feature>
<evidence type="ECO:0000256" key="8">
    <source>
        <dbReference type="SAM" id="MobiDB-lite"/>
    </source>
</evidence>
<evidence type="ECO:0000256" key="5">
    <source>
        <dbReference type="ARBA" id="ARBA00022990"/>
    </source>
</evidence>
<name>A0AAD1SB01_PELCU</name>
<feature type="region of interest" description="Disordered" evidence="8">
    <location>
        <begin position="541"/>
        <end position="571"/>
    </location>
</feature>
<comment type="function">
    <text evidence="6">Negative feedback regulator that controls excessive innate immune responses. Regulates both Toll-like receptor 4 (TLR4) and DDX58/RIG1-like helicases (RLH) pathways. May inhibit the LTR pathway by direct interaction with TRAF6 and attenuation of NF-kappa-B activation. May negatively regulate the RLH pathway downstream from MAVS and upstream of NF-kappa-B and IRF3.</text>
</comment>
<evidence type="ECO:0000256" key="4">
    <source>
        <dbReference type="ARBA" id="ARBA00022833"/>
    </source>
</evidence>
<dbReference type="Pfam" id="PF21366">
    <property type="entry name" value="TRAFD1-XIAF1_ZnF"/>
    <property type="match status" value="1"/>
</dbReference>
<keyword evidence="2" id="KW-0479">Metal-binding</keyword>
<dbReference type="PANTHER" id="PTHR16295">
    <property type="entry name" value="TRAF-TYPE ZINC FINGER PROTEIN-RELATED"/>
    <property type="match status" value="1"/>
</dbReference>
<gene>
    <name evidence="10" type="ORF">PECUL_23A008490</name>
</gene>
<dbReference type="FunFam" id="3.30.40.10:FF:000378">
    <property type="entry name" value="TRAF-type zinc finger domain-containing 1"/>
    <property type="match status" value="1"/>
</dbReference>
<dbReference type="GO" id="GO:0005739">
    <property type="term" value="C:mitochondrion"/>
    <property type="evidence" value="ECO:0007669"/>
    <property type="project" value="TreeGrafter"/>
</dbReference>